<accession>A0A7S7AVM5</accession>
<evidence type="ECO:0000313" key="3">
    <source>
        <dbReference type="Proteomes" id="UP000593915"/>
    </source>
</evidence>
<gene>
    <name evidence="2" type="ORF">IFE08_07405</name>
</gene>
<name>A0A7S7AVM5_9SPIR</name>
<protein>
    <submittedName>
        <fullName evidence="2">Uncharacterized protein</fullName>
    </submittedName>
</protein>
<reference evidence="2 3" key="1">
    <citation type="submission" date="2020-09" db="EMBL/GenBank/DDBJ databases">
        <title>Characterization of Treponema spp. from bovine digital dermatitis in Korea.</title>
        <authorList>
            <person name="Espiritu H.M."/>
            <person name="Cho Y.I."/>
            <person name="Mamuad L."/>
        </authorList>
    </citation>
    <scope>NUCLEOTIDE SEQUENCE [LARGE SCALE GENOMIC DNA]</scope>
    <source>
        <strain evidence="2 3">KS1</strain>
    </source>
</reference>
<evidence type="ECO:0000313" key="2">
    <source>
        <dbReference type="EMBL" id="QOW59706.1"/>
    </source>
</evidence>
<dbReference type="EMBL" id="CP061839">
    <property type="protein sequence ID" value="QOW59706.1"/>
    <property type="molecule type" value="Genomic_DNA"/>
</dbReference>
<sequence length="450" mass="50251">MKKIFFILFCFSISVSVFSQENKENLEDELFGNDENTVLTQEETKKENVANNLKLTGDLNAAQVSLENSKLRIGGSLNSRLVLDFIWEEPYSKKEDYKKSFLNNERSLKTVLGASLFFDARPVENLKLYGKFIFGFPFEKNLNGSVLNKDKDPVAPVTVNGSPNIKIQELYTDFSAKDIVFFRFGKHAVKWGTGYFYSPADVINISRIDPKHPELDREGAVSLRTHIIIPKSQHNIWLYLLPDTSSFLPENTAGAAKAEFVIGDWELGIGGWYRYKKAPRLISTLSGSIAGTVGIFAEGVFAWGSDYVYKNENTGTVYEEKNKPFFQATIGASYSSSKTDTSVSAQYFYNGFGKKNPSEAVNGNGNKGQHYIALSVSQNKIGTDKLSAIMFQEFRISESEGHTSLNLNWKIYRFASMSTGPNFKYPLSKNSTSKGSIGYSLSFKLGGGNF</sequence>
<feature type="signal peptide" evidence="1">
    <location>
        <begin position="1"/>
        <end position="19"/>
    </location>
</feature>
<dbReference type="Proteomes" id="UP000593915">
    <property type="component" value="Chromosome"/>
</dbReference>
<keyword evidence="1" id="KW-0732">Signal</keyword>
<dbReference type="AlphaFoldDB" id="A0A7S7AVM5"/>
<organism evidence="2 3">
    <name type="scientific">Treponema pedis</name>
    <dbReference type="NCBI Taxonomy" id="409322"/>
    <lineage>
        <taxon>Bacteria</taxon>
        <taxon>Pseudomonadati</taxon>
        <taxon>Spirochaetota</taxon>
        <taxon>Spirochaetia</taxon>
        <taxon>Spirochaetales</taxon>
        <taxon>Treponemataceae</taxon>
        <taxon>Treponema</taxon>
    </lineage>
</organism>
<proteinExistence type="predicted"/>
<feature type="chain" id="PRO_5032393443" evidence="1">
    <location>
        <begin position="20"/>
        <end position="450"/>
    </location>
</feature>
<evidence type="ECO:0000256" key="1">
    <source>
        <dbReference type="SAM" id="SignalP"/>
    </source>
</evidence>
<dbReference type="RefSeq" id="WP_194075340.1">
    <property type="nucleotide sequence ID" value="NZ_CP061839.1"/>
</dbReference>